<keyword evidence="5" id="KW-1185">Reference proteome</keyword>
<keyword evidence="2" id="KW-0472">Membrane</keyword>
<feature type="signal peptide" evidence="3">
    <location>
        <begin position="1"/>
        <end position="26"/>
    </location>
</feature>
<proteinExistence type="predicted"/>
<evidence type="ECO:0000313" key="5">
    <source>
        <dbReference type="Proteomes" id="UP001597195"/>
    </source>
</evidence>
<dbReference type="EMBL" id="JBHTOM010000009">
    <property type="protein sequence ID" value="MFD1549532.1"/>
    <property type="molecule type" value="Genomic_DNA"/>
</dbReference>
<protein>
    <submittedName>
        <fullName evidence="4">LPXTG cell wall anchor domain-containing protein</fullName>
    </submittedName>
</protein>
<feature type="compositionally biased region" description="Polar residues" evidence="1">
    <location>
        <begin position="25"/>
        <end position="49"/>
    </location>
</feature>
<name>A0ABW4H4Q3_9LACO</name>
<dbReference type="NCBIfam" id="TIGR01167">
    <property type="entry name" value="LPXTG_anchor"/>
    <property type="match status" value="1"/>
</dbReference>
<accession>A0ABW4H4Q3</accession>
<feature type="chain" id="PRO_5045575988" evidence="3">
    <location>
        <begin position="27"/>
        <end position="173"/>
    </location>
</feature>
<keyword evidence="3" id="KW-0732">Signal</keyword>
<organism evidence="4 5">
    <name type="scientific">Levilactobacillus fuyuanensis</name>
    <dbReference type="NCBI Taxonomy" id="2486022"/>
    <lineage>
        <taxon>Bacteria</taxon>
        <taxon>Bacillati</taxon>
        <taxon>Bacillota</taxon>
        <taxon>Bacilli</taxon>
        <taxon>Lactobacillales</taxon>
        <taxon>Lactobacillaceae</taxon>
        <taxon>Levilactobacillus</taxon>
    </lineage>
</organism>
<evidence type="ECO:0000256" key="3">
    <source>
        <dbReference type="SAM" id="SignalP"/>
    </source>
</evidence>
<sequence>MKKIIRRLVAVVAVALGLGFGTTAFAESTDSGNMGSTSMGITIVNNNPHDNGSGGNTSTGTDSGGNGDAVDPNSPGKQPAVTNGGDGDTVNEDIPSGHNPTTSVTSGHSAANKPAGAVASVVHSGTADLVAGRLPQTGESQVFLASVFGLFLLIAITLLAVVRWQARLLRENK</sequence>
<keyword evidence="2" id="KW-1133">Transmembrane helix</keyword>
<comment type="caution">
    <text evidence="4">The sequence shown here is derived from an EMBL/GenBank/DDBJ whole genome shotgun (WGS) entry which is preliminary data.</text>
</comment>
<feature type="region of interest" description="Disordered" evidence="1">
    <location>
        <begin position="24"/>
        <end position="112"/>
    </location>
</feature>
<evidence type="ECO:0000256" key="1">
    <source>
        <dbReference type="SAM" id="MobiDB-lite"/>
    </source>
</evidence>
<reference evidence="5" key="1">
    <citation type="journal article" date="2019" name="Int. J. Syst. Evol. Microbiol.">
        <title>The Global Catalogue of Microorganisms (GCM) 10K type strain sequencing project: providing services to taxonomists for standard genome sequencing and annotation.</title>
        <authorList>
            <consortium name="The Broad Institute Genomics Platform"/>
            <consortium name="The Broad Institute Genome Sequencing Center for Infectious Disease"/>
            <person name="Wu L."/>
            <person name="Ma J."/>
        </authorList>
    </citation>
    <scope>NUCLEOTIDE SEQUENCE [LARGE SCALE GENOMIC DNA]</scope>
    <source>
        <strain evidence="5">CCM 8906</strain>
    </source>
</reference>
<feature type="compositionally biased region" description="Gly residues" evidence="1">
    <location>
        <begin position="52"/>
        <end position="67"/>
    </location>
</feature>
<evidence type="ECO:0000256" key="2">
    <source>
        <dbReference type="SAM" id="Phobius"/>
    </source>
</evidence>
<feature type="transmembrane region" description="Helical" evidence="2">
    <location>
        <begin position="142"/>
        <end position="164"/>
    </location>
</feature>
<feature type="compositionally biased region" description="Polar residues" evidence="1">
    <location>
        <begin position="98"/>
        <end position="109"/>
    </location>
</feature>
<evidence type="ECO:0000313" key="4">
    <source>
        <dbReference type="EMBL" id="MFD1549532.1"/>
    </source>
</evidence>
<keyword evidence="2" id="KW-0812">Transmembrane</keyword>
<gene>
    <name evidence="4" type="ORF">ACFQ5T_07455</name>
</gene>
<dbReference type="RefSeq" id="WP_125701275.1">
    <property type="nucleotide sequence ID" value="NZ_JBHTOM010000009.1"/>
</dbReference>
<dbReference type="Proteomes" id="UP001597195">
    <property type="component" value="Unassembled WGS sequence"/>
</dbReference>